<dbReference type="SUPFAM" id="SSF53474">
    <property type="entry name" value="alpha/beta-Hydrolases"/>
    <property type="match status" value="1"/>
</dbReference>
<sequence>MNRYNRVLPSGFRIAVTTAGQSHWPALVLLHGLTVSAKAYEELIEELAGHHFYVIAPDAPNHGDSGSLPWGHTIADIAEILGETLDALDIEHAVVVGHSMGGGLAVEFAASNPERVDAVVLLDAAAGKEHHEGIAIAPGRSIPRRAARFAVGGLIDVLGDGCAAMRMRSGSERLSLLSMLKDSVNGLRFVRTAYALMRADTLPLLEAIREHGIPTGVIHGELDQIIPFEAGWSAAEATGGTLYKIMGGFHSWMLADPEFGAWAIKDILRKVTA</sequence>
<accession>A0A6N0A5N0</accession>
<dbReference type="RefSeq" id="YP_010062011.1">
    <property type="nucleotide sequence ID" value="NC_054789.1"/>
</dbReference>
<dbReference type="KEGG" id="vg:64871644"/>
<dbReference type="InterPro" id="IPR029058">
    <property type="entry name" value="AB_hydrolase_fold"/>
</dbReference>
<dbReference type="InterPro" id="IPR050266">
    <property type="entry name" value="AB_hydrolase_sf"/>
</dbReference>
<organism evidence="2 3">
    <name type="scientific">Mycobacterium phage DroogsArmy</name>
    <dbReference type="NCBI Taxonomy" id="2744011"/>
    <lineage>
        <taxon>Viruses</taxon>
        <taxon>Duplodnaviria</taxon>
        <taxon>Heunggongvirae</taxon>
        <taxon>Uroviricota</taxon>
        <taxon>Caudoviricetes</taxon>
        <taxon>Timshelvirus</taxon>
        <taxon>Timshelvirus droogsarmy</taxon>
    </lineage>
</organism>
<dbReference type="Gene3D" id="3.40.50.1820">
    <property type="entry name" value="alpha/beta hydrolase"/>
    <property type="match status" value="1"/>
</dbReference>
<dbReference type="PRINTS" id="PR00111">
    <property type="entry name" value="ABHYDROLASE"/>
</dbReference>
<dbReference type="Pfam" id="PF00561">
    <property type="entry name" value="Abhydrolase_1"/>
    <property type="match status" value="1"/>
</dbReference>
<dbReference type="PANTHER" id="PTHR43798">
    <property type="entry name" value="MONOACYLGLYCEROL LIPASE"/>
    <property type="match status" value="1"/>
</dbReference>
<evidence type="ECO:0000313" key="2">
    <source>
        <dbReference type="EMBL" id="QKO02453.1"/>
    </source>
</evidence>
<keyword evidence="3" id="KW-1185">Reference proteome</keyword>
<dbReference type="InterPro" id="IPR000639">
    <property type="entry name" value="Epox_hydrolase-like"/>
</dbReference>
<reference evidence="2 3" key="1">
    <citation type="submission" date="2020-06" db="EMBL/GenBank/DDBJ databases">
        <authorList>
            <person name="Fast K.M."/>
            <person name="Johnson K."/>
            <person name="Mayfield K.N."/>
            <person name="Stephens L.A."/>
            <person name="Reid T.H."/>
            <person name="Ryan E.D."/>
            <person name="Keener T.W."/>
            <person name="Sandel M.W."/>
            <person name="Garlena R.A."/>
            <person name="Russell D.A."/>
            <person name="Pope W.H."/>
            <person name="Jacobs-Sera D."/>
            <person name="Hatfull G.F."/>
        </authorList>
    </citation>
    <scope>NUCLEOTIDE SEQUENCE [LARGE SCALE GENOMIC DNA]</scope>
</reference>
<dbReference type="EMBL" id="MT553337">
    <property type="protein sequence ID" value="QKO02453.1"/>
    <property type="molecule type" value="Genomic_DNA"/>
</dbReference>
<proteinExistence type="predicted"/>
<dbReference type="GeneID" id="64871644"/>
<dbReference type="PANTHER" id="PTHR43798:SF33">
    <property type="entry name" value="HYDROLASE, PUTATIVE (AFU_ORTHOLOGUE AFUA_2G14860)-RELATED"/>
    <property type="match status" value="1"/>
</dbReference>
<protein>
    <submittedName>
        <fullName evidence="2">Esterase</fullName>
    </submittedName>
</protein>
<dbReference type="GO" id="GO:0003824">
    <property type="term" value="F:catalytic activity"/>
    <property type="evidence" value="ECO:0007669"/>
    <property type="project" value="InterPro"/>
</dbReference>
<gene>
    <name evidence="2" type="primary">57</name>
    <name evidence="2" type="ORF">SEA_DROOGSARMY_57</name>
</gene>
<evidence type="ECO:0000259" key="1">
    <source>
        <dbReference type="Pfam" id="PF00561"/>
    </source>
</evidence>
<evidence type="ECO:0000313" key="3">
    <source>
        <dbReference type="Proteomes" id="UP000509248"/>
    </source>
</evidence>
<dbReference type="Proteomes" id="UP000509248">
    <property type="component" value="Segment"/>
</dbReference>
<name>A0A6N0A5N0_9CAUD</name>
<dbReference type="PRINTS" id="PR00412">
    <property type="entry name" value="EPOXHYDRLASE"/>
</dbReference>
<dbReference type="GO" id="GO:0016020">
    <property type="term" value="C:membrane"/>
    <property type="evidence" value="ECO:0007669"/>
    <property type="project" value="TreeGrafter"/>
</dbReference>
<feature type="domain" description="AB hydrolase-1" evidence="1">
    <location>
        <begin position="25"/>
        <end position="250"/>
    </location>
</feature>
<dbReference type="InterPro" id="IPR000073">
    <property type="entry name" value="AB_hydrolase_1"/>
</dbReference>